<dbReference type="PANTHER" id="PTHR42681">
    <property type="entry name" value="MALONYL-COA-ACYL CARRIER PROTEIN TRANSACYLASE, MITOCHONDRIAL"/>
    <property type="match status" value="1"/>
</dbReference>
<keyword evidence="7" id="KW-1185">Reference proteome</keyword>
<comment type="catalytic activity">
    <reaction evidence="4">
        <text>holo-[ACP] + malonyl-CoA = malonyl-[ACP] + CoA</text>
        <dbReference type="Rhea" id="RHEA:41792"/>
        <dbReference type="Rhea" id="RHEA-COMP:9623"/>
        <dbReference type="Rhea" id="RHEA-COMP:9685"/>
        <dbReference type="ChEBI" id="CHEBI:57287"/>
        <dbReference type="ChEBI" id="CHEBI:57384"/>
        <dbReference type="ChEBI" id="CHEBI:64479"/>
        <dbReference type="ChEBI" id="CHEBI:78449"/>
        <dbReference type="EC" id="2.3.1.39"/>
    </reaction>
</comment>
<dbReference type="InterPro" id="IPR001227">
    <property type="entry name" value="Ac_transferase_dom_sf"/>
</dbReference>
<dbReference type="InterPro" id="IPR016035">
    <property type="entry name" value="Acyl_Trfase/lysoPLipase"/>
</dbReference>
<name>A0A4U2Y4T2_9BACL</name>
<dbReference type="GO" id="GO:0005829">
    <property type="term" value="C:cytosol"/>
    <property type="evidence" value="ECO:0007669"/>
    <property type="project" value="TreeGrafter"/>
</dbReference>
<dbReference type="InterPro" id="IPR050858">
    <property type="entry name" value="Mal-CoA-ACP_Trans/PKS_FabD"/>
</dbReference>
<evidence type="ECO:0000256" key="1">
    <source>
        <dbReference type="ARBA" id="ARBA00013258"/>
    </source>
</evidence>
<dbReference type="GO" id="GO:0004314">
    <property type="term" value="F:[acyl-carrier-protein] S-malonyltransferase activity"/>
    <property type="evidence" value="ECO:0007669"/>
    <property type="project" value="UniProtKB-EC"/>
</dbReference>
<evidence type="ECO:0000259" key="5">
    <source>
        <dbReference type="SMART" id="SM00827"/>
    </source>
</evidence>
<dbReference type="InterPro" id="IPR014043">
    <property type="entry name" value="Acyl_transferase_dom"/>
</dbReference>
<dbReference type="AlphaFoldDB" id="A0A4U2Y4T2"/>
<dbReference type="Proteomes" id="UP000307841">
    <property type="component" value="Unassembled WGS sequence"/>
</dbReference>
<dbReference type="EC" id="2.3.1.39" evidence="1"/>
<evidence type="ECO:0000313" key="7">
    <source>
        <dbReference type="Proteomes" id="UP000307841"/>
    </source>
</evidence>
<dbReference type="SUPFAM" id="SSF52151">
    <property type="entry name" value="FabD/lysophospholipase-like"/>
    <property type="match status" value="1"/>
</dbReference>
<evidence type="ECO:0000256" key="4">
    <source>
        <dbReference type="ARBA" id="ARBA00048462"/>
    </source>
</evidence>
<accession>A0A4U2Y4T2</accession>
<dbReference type="EMBL" id="SZNK01000001">
    <property type="protein sequence ID" value="TKI55065.1"/>
    <property type="molecule type" value="Genomic_DNA"/>
</dbReference>
<dbReference type="NCBIfam" id="TIGR00128">
    <property type="entry name" value="fabD"/>
    <property type="match status" value="1"/>
</dbReference>
<dbReference type="OrthoDB" id="9805460at2"/>
<dbReference type="SUPFAM" id="SSF55048">
    <property type="entry name" value="Probable ACP-binding domain of malonyl-CoA ACP transacylase"/>
    <property type="match status" value="1"/>
</dbReference>
<reference evidence="6 7" key="1">
    <citation type="submission" date="2019-04" db="EMBL/GenBank/DDBJ databases">
        <title>Whole genome sequencing of Brevibacillus sp. TGS2-1.</title>
        <authorList>
            <person name="Choi A."/>
        </authorList>
    </citation>
    <scope>NUCLEOTIDE SEQUENCE [LARGE SCALE GENOMIC DNA]</scope>
    <source>
        <strain evidence="6 7">TGS2-1</strain>
    </source>
</reference>
<dbReference type="Pfam" id="PF00698">
    <property type="entry name" value="Acyl_transf_1"/>
    <property type="match status" value="1"/>
</dbReference>
<dbReference type="RefSeq" id="WP_137028444.1">
    <property type="nucleotide sequence ID" value="NZ_SZNK01000001.1"/>
</dbReference>
<evidence type="ECO:0000313" key="6">
    <source>
        <dbReference type="EMBL" id="TKI55065.1"/>
    </source>
</evidence>
<dbReference type="SMART" id="SM00827">
    <property type="entry name" value="PKS_AT"/>
    <property type="match status" value="1"/>
</dbReference>
<dbReference type="Gene3D" id="3.30.70.250">
    <property type="entry name" value="Malonyl-CoA ACP transacylase, ACP-binding"/>
    <property type="match status" value="1"/>
</dbReference>
<keyword evidence="3 6" id="KW-0012">Acyltransferase</keyword>
<evidence type="ECO:0000256" key="2">
    <source>
        <dbReference type="ARBA" id="ARBA00022679"/>
    </source>
</evidence>
<sequence length="442" mass="49742">MERIALLFPGQGSQFVGMGKALCDEFPVACATFKEANEVLGYDITQICFQGNHSLLNKIENSLVAMLIYGVAAYRVYQQEIGIKPDLAAGHSLGEYTALVCSGVISYADTLRVVRKRSELAMEVASMGRYSMSLINNLDHMLVARLCERLSSDQQFASIAAINAANQVLIAGDEQAVMSVEDAGIERGGEITPFLMSPPFHCMRMKTAADKLAVELQNLIYYDFAFPVISNVTARPYQHPEEICDNLIQQMTHPVQWQQTYSYMQEQGITTAIEMGPQAIITNLTKQNAPLIKGYSFGKNEERDLVIEARKLSALKYETQNATVSMASYRDFIYSCLVEAVATRNRNWNEEEYQEGVVKPYQMINEIAEEIDRSNAAPSVEQIRQALSHLKTILTTKQLPLDQLQQRLYKIIEETRTSDIFLQNMTEISVDYYKNVDIIRGI</sequence>
<organism evidence="6 7">
    <name type="scientific">Brevibacillus antibioticus</name>
    <dbReference type="NCBI Taxonomy" id="2570228"/>
    <lineage>
        <taxon>Bacteria</taxon>
        <taxon>Bacillati</taxon>
        <taxon>Bacillota</taxon>
        <taxon>Bacilli</taxon>
        <taxon>Bacillales</taxon>
        <taxon>Paenibacillaceae</taxon>
        <taxon>Brevibacillus</taxon>
    </lineage>
</organism>
<keyword evidence="2 6" id="KW-0808">Transferase</keyword>
<proteinExistence type="predicted"/>
<comment type="caution">
    <text evidence="6">The sequence shown here is derived from an EMBL/GenBank/DDBJ whole genome shotgun (WGS) entry which is preliminary data.</text>
</comment>
<dbReference type="GO" id="GO:0006633">
    <property type="term" value="P:fatty acid biosynthetic process"/>
    <property type="evidence" value="ECO:0007669"/>
    <property type="project" value="TreeGrafter"/>
</dbReference>
<dbReference type="Gene3D" id="3.40.366.10">
    <property type="entry name" value="Malonyl-Coenzyme A Acyl Carrier Protein, domain 2"/>
    <property type="match status" value="1"/>
</dbReference>
<evidence type="ECO:0000256" key="3">
    <source>
        <dbReference type="ARBA" id="ARBA00023315"/>
    </source>
</evidence>
<feature type="domain" description="Malonyl-CoA:ACP transacylase (MAT)" evidence="5">
    <location>
        <begin position="7"/>
        <end position="317"/>
    </location>
</feature>
<dbReference type="PANTHER" id="PTHR42681:SF1">
    <property type="entry name" value="MALONYL-COA-ACYL CARRIER PROTEIN TRANSACYLASE, MITOCHONDRIAL"/>
    <property type="match status" value="1"/>
</dbReference>
<protein>
    <recommendedName>
        <fullName evidence="1">[acyl-carrier-protein] S-malonyltransferase</fullName>
        <ecNumber evidence="1">2.3.1.39</ecNumber>
    </recommendedName>
</protein>
<dbReference type="InterPro" id="IPR004410">
    <property type="entry name" value="Malonyl_CoA-ACP_transAc_FabD"/>
</dbReference>
<gene>
    <name evidence="6" type="primary">fabD</name>
    <name evidence="6" type="ORF">E8L90_06120</name>
</gene>
<dbReference type="InterPro" id="IPR016036">
    <property type="entry name" value="Malonyl_transacylase_ACP-bd"/>
</dbReference>